<dbReference type="AlphaFoldDB" id="A0A5S3PUL6"/>
<proteinExistence type="predicted"/>
<gene>
    <name evidence="1" type="ORF">FEE95_09035</name>
</gene>
<name>A0A5S3PUL6_9FLAO</name>
<organism evidence="1 2">
    <name type="scientific">Maribacter algarum</name>
    <name type="common">ex Zhang et al. 2020</name>
    <dbReference type="NCBI Taxonomy" id="2578118"/>
    <lineage>
        <taxon>Bacteria</taxon>
        <taxon>Pseudomonadati</taxon>
        <taxon>Bacteroidota</taxon>
        <taxon>Flavobacteriia</taxon>
        <taxon>Flavobacteriales</taxon>
        <taxon>Flavobacteriaceae</taxon>
        <taxon>Maribacter</taxon>
    </lineage>
</organism>
<keyword evidence="2" id="KW-1185">Reference proteome</keyword>
<evidence type="ECO:0000313" key="2">
    <source>
        <dbReference type="Proteomes" id="UP000310314"/>
    </source>
</evidence>
<dbReference type="Proteomes" id="UP000310314">
    <property type="component" value="Unassembled WGS sequence"/>
</dbReference>
<reference evidence="1 2" key="1">
    <citation type="submission" date="2019-05" db="EMBL/GenBank/DDBJ databases">
        <authorList>
            <person name="Zhang J.-Y."/>
            <person name="Feg X."/>
            <person name="Du Z.-J."/>
        </authorList>
    </citation>
    <scope>NUCLEOTIDE SEQUENCE [LARGE SCALE GENOMIC DNA]</scope>
    <source>
        <strain evidence="1 2">RZ26</strain>
    </source>
</reference>
<dbReference type="EMBL" id="VATY01000002">
    <property type="protein sequence ID" value="TMM56638.1"/>
    <property type="molecule type" value="Genomic_DNA"/>
</dbReference>
<sequence length="86" mass="9195">MKKTLHAIFLILIFIVLPISCSKDGPGGGTCTLECGGFRFGTSFTVKSVRSTEEGCRQMAAEPENGDCTIGYCPSTGNVDDCIRIK</sequence>
<protein>
    <submittedName>
        <fullName evidence="1">Uncharacterized protein</fullName>
    </submittedName>
</protein>
<evidence type="ECO:0000313" key="1">
    <source>
        <dbReference type="EMBL" id="TMM56638.1"/>
    </source>
</evidence>
<accession>A0A5S3PUL6</accession>
<dbReference type="RefSeq" id="WP_138657622.1">
    <property type="nucleotide sequence ID" value="NZ_VATY01000002.1"/>
</dbReference>
<comment type="caution">
    <text evidence="1">The sequence shown here is derived from an EMBL/GenBank/DDBJ whole genome shotgun (WGS) entry which is preliminary data.</text>
</comment>